<protein>
    <submittedName>
        <fullName evidence="1">Uncharacterized protein</fullName>
    </submittedName>
</protein>
<reference evidence="1 2" key="1">
    <citation type="journal article" date="2023" name="Science">
        <title>Complex scaffold remodeling in plant triterpene biosynthesis.</title>
        <authorList>
            <person name="De La Pena R."/>
            <person name="Hodgson H."/>
            <person name="Liu J.C."/>
            <person name="Stephenson M.J."/>
            <person name="Martin A.C."/>
            <person name="Owen C."/>
            <person name="Harkess A."/>
            <person name="Leebens-Mack J."/>
            <person name="Jimenez L.E."/>
            <person name="Osbourn A."/>
            <person name="Sattely E.S."/>
        </authorList>
    </citation>
    <scope>NUCLEOTIDE SEQUENCE [LARGE SCALE GENOMIC DNA]</scope>
    <source>
        <strain evidence="2">cv. JPN11</strain>
        <tissue evidence="1">Leaf</tissue>
    </source>
</reference>
<proteinExistence type="predicted"/>
<organism evidence="1 2">
    <name type="scientific">Melia azedarach</name>
    <name type="common">Chinaberry tree</name>
    <dbReference type="NCBI Taxonomy" id="155640"/>
    <lineage>
        <taxon>Eukaryota</taxon>
        <taxon>Viridiplantae</taxon>
        <taxon>Streptophyta</taxon>
        <taxon>Embryophyta</taxon>
        <taxon>Tracheophyta</taxon>
        <taxon>Spermatophyta</taxon>
        <taxon>Magnoliopsida</taxon>
        <taxon>eudicotyledons</taxon>
        <taxon>Gunneridae</taxon>
        <taxon>Pentapetalae</taxon>
        <taxon>rosids</taxon>
        <taxon>malvids</taxon>
        <taxon>Sapindales</taxon>
        <taxon>Meliaceae</taxon>
        <taxon>Melia</taxon>
    </lineage>
</organism>
<evidence type="ECO:0000313" key="1">
    <source>
        <dbReference type="EMBL" id="KAJ4701999.1"/>
    </source>
</evidence>
<dbReference type="EMBL" id="CM051407">
    <property type="protein sequence ID" value="KAJ4701999.1"/>
    <property type="molecule type" value="Genomic_DNA"/>
</dbReference>
<evidence type="ECO:0000313" key="2">
    <source>
        <dbReference type="Proteomes" id="UP001164539"/>
    </source>
</evidence>
<gene>
    <name evidence="1" type="ORF">OWV82_025147</name>
</gene>
<keyword evidence="2" id="KW-1185">Reference proteome</keyword>
<sequence>MPKQLRCCFFLAASFPTATSQQLFQSSPSMMMVVVVISMTQPTFFLPPFYVSPTNLTNLPSISQPTLI</sequence>
<name>A0ACC1WSY6_MELAZ</name>
<comment type="caution">
    <text evidence="1">The sequence shown here is derived from an EMBL/GenBank/DDBJ whole genome shotgun (WGS) entry which is preliminary data.</text>
</comment>
<accession>A0ACC1WSY6</accession>
<dbReference type="Proteomes" id="UP001164539">
    <property type="component" value="Chromosome 14"/>
</dbReference>